<evidence type="ECO:0000256" key="3">
    <source>
        <dbReference type="ARBA" id="ARBA00010835"/>
    </source>
</evidence>
<evidence type="ECO:0000256" key="9">
    <source>
        <dbReference type="SAM" id="Coils"/>
    </source>
</evidence>
<evidence type="ECO:0000256" key="1">
    <source>
        <dbReference type="ARBA" id="ARBA00002986"/>
    </source>
</evidence>
<evidence type="ECO:0000313" key="12">
    <source>
        <dbReference type="Proteomes" id="UP000198736"/>
    </source>
</evidence>
<dbReference type="AlphaFoldDB" id="A0A0S4LLR6"/>
<dbReference type="InterPro" id="IPR045853">
    <property type="entry name" value="Pep_chain_release_fac_I_sf"/>
</dbReference>
<dbReference type="HAMAP" id="MF_00093">
    <property type="entry name" value="Rel_fac_1"/>
    <property type="match status" value="1"/>
</dbReference>
<dbReference type="EMBL" id="CZPZ01000032">
    <property type="protein sequence ID" value="CUS38476.1"/>
    <property type="molecule type" value="Genomic_DNA"/>
</dbReference>
<evidence type="ECO:0000256" key="7">
    <source>
        <dbReference type="HAMAP-Rule" id="MF_00093"/>
    </source>
</evidence>
<dbReference type="GO" id="GO:0005829">
    <property type="term" value="C:cytosol"/>
    <property type="evidence" value="ECO:0007669"/>
    <property type="project" value="UniProtKB-ARBA"/>
</dbReference>
<dbReference type="InterPro" id="IPR005139">
    <property type="entry name" value="PCRF"/>
</dbReference>
<evidence type="ECO:0000256" key="8">
    <source>
        <dbReference type="NCBIfam" id="TIGR00019"/>
    </source>
</evidence>
<organism evidence="11 12">
    <name type="scientific">Candidatus Nitrospira nitrificans</name>
    <dbReference type="NCBI Taxonomy" id="1742973"/>
    <lineage>
        <taxon>Bacteria</taxon>
        <taxon>Pseudomonadati</taxon>
        <taxon>Nitrospirota</taxon>
        <taxon>Nitrospiria</taxon>
        <taxon>Nitrospirales</taxon>
        <taxon>Nitrospiraceae</taxon>
        <taxon>Nitrospira</taxon>
    </lineage>
</organism>
<dbReference type="PANTHER" id="PTHR43804">
    <property type="entry name" value="LD18447P"/>
    <property type="match status" value="1"/>
</dbReference>
<dbReference type="Pfam" id="PF03462">
    <property type="entry name" value="PCRF"/>
    <property type="match status" value="1"/>
</dbReference>
<keyword evidence="5 7" id="KW-0963">Cytoplasm</keyword>
<evidence type="ECO:0000313" key="11">
    <source>
        <dbReference type="EMBL" id="CUS38476.1"/>
    </source>
</evidence>
<dbReference type="Gene3D" id="6.10.140.1950">
    <property type="match status" value="1"/>
</dbReference>
<dbReference type="NCBIfam" id="TIGR00019">
    <property type="entry name" value="prfA"/>
    <property type="match status" value="1"/>
</dbReference>
<dbReference type="FunFam" id="3.30.70.1660:FF:000002">
    <property type="entry name" value="Peptide chain release factor 1"/>
    <property type="match status" value="1"/>
</dbReference>
<comment type="PTM">
    <text evidence="7">Methylated by PrmC. Methylation increases the termination efficiency of RF1.</text>
</comment>
<comment type="similarity">
    <text evidence="3 7">Belongs to the prokaryotic/mitochondrial release factor family.</text>
</comment>
<dbReference type="Pfam" id="PF00472">
    <property type="entry name" value="RF-1"/>
    <property type="match status" value="1"/>
</dbReference>
<name>A0A0S4LLR6_9BACT</name>
<comment type="function">
    <text evidence="1 7">Peptide chain release factor 1 directs the termination of translation in response to the peptide chain termination codons UAG and UAA.</text>
</comment>
<dbReference type="OrthoDB" id="9806673at2"/>
<dbReference type="FunFam" id="3.30.70.1660:FF:000004">
    <property type="entry name" value="Peptide chain release factor 1"/>
    <property type="match status" value="1"/>
</dbReference>
<dbReference type="Gene3D" id="3.30.160.20">
    <property type="match status" value="1"/>
</dbReference>
<accession>A0A0S4LLR6</accession>
<dbReference type="NCBIfam" id="NF001859">
    <property type="entry name" value="PRK00591.1"/>
    <property type="match status" value="1"/>
</dbReference>
<sequence>MEAALFRKWESLASRFQELTDQLMDPSVATQPSLLHKLSKERTDLEPAARLFNTYHECARQLEDARGILADPSLGSEFHKLATEERIELERQQAEIEEQVREFLIPRDPRDEKSLVLEIRAGTGGNEAGLFAGELFRLYVKYAEKKKCKVDIVEASETGIGGYKNIVALIEGKGAYGHFKYEAGVHRVQRVPVTEASGRIHTSTVTVAVMPEVDEVDVQIDPKDLRIDTFCSSGAGGQSVNTTYSAVRITHLPTGVVVTCQDERSQLKNRTKAMRTLRARIVEAERERQEAEIAQNRKSQVGTGERSEKIRTYNFPQNRVTDHRVGMTLHKLELVMEGDLDEIVQALKAQQQQAETANVS</sequence>
<dbReference type="SMART" id="SM00937">
    <property type="entry name" value="PCRF"/>
    <property type="match status" value="1"/>
</dbReference>
<gene>
    <name evidence="7 11" type="primary">prfA</name>
    <name evidence="11" type="ORF">COMA2_50104</name>
</gene>
<dbReference type="InterPro" id="IPR050057">
    <property type="entry name" value="Prokaryotic/Mito_RF"/>
</dbReference>
<comment type="subcellular location">
    <subcellularLocation>
        <location evidence="2 7">Cytoplasm</location>
    </subcellularLocation>
</comment>
<dbReference type="RefSeq" id="WP_090900454.1">
    <property type="nucleotide sequence ID" value="NZ_CZPZ01000032.1"/>
</dbReference>
<dbReference type="STRING" id="1742973.COMA2_50104"/>
<dbReference type="PANTHER" id="PTHR43804:SF7">
    <property type="entry name" value="LD18447P"/>
    <property type="match status" value="1"/>
</dbReference>
<feature type="modified residue" description="N5-methylglutamine" evidence="7">
    <location>
        <position position="238"/>
    </location>
</feature>
<dbReference type="GO" id="GO:0016149">
    <property type="term" value="F:translation release factor activity, codon specific"/>
    <property type="evidence" value="ECO:0007669"/>
    <property type="project" value="UniProtKB-UniRule"/>
</dbReference>
<dbReference type="SUPFAM" id="SSF75620">
    <property type="entry name" value="Release factor"/>
    <property type="match status" value="1"/>
</dbReference>
<keyword evidence="12" id="KW-1185">Reference proteome</keyword>
<dbReference type="Proteomes" id="UP000198736">
    <property type="component" value="Unassembled WGS sequence"/>
</dbReference>
<keyword evidence="6 7" id="KW-0648">Protein biosynthesis</keyword>
<keyword evidence="4 7" id="KW-0488">Methylation</keyword>
<reference evidence="12" key="1">
    <citation type="submission" date="2015-10" db="EMBL/GenBank/DDBJ databases">
        <authorList>
            <person name="Luecker S."/>
            <person name="Luecker S."/>
        </authorList>
    </citation>
    <scope>NUCLEOTIDE SEQUENCE [LARGE SCALE GENOMIC DNA]</scope>
</reference>
<evidence type="ECO:0000256" key="4">
    <source>
        <dbReference type="ARBA" id="ARBA00022481"/>
    </source>
</evidence>
<evidence type="ECO:0000256" key="6">
    <source>
        <dbReference type="ARBA" id="ARBA00022917"/>
    </source>
</evidence>
<dbReference type="FunFam" id="3.30.160.20:FF:000004">
    <property type="entry name" value="Peptide chain release factor 1"/>
    <property type="match status" value="1"/>
</dbReference>
<protein>
    <recommendedName>
        <fullName evidence="7 8">Peptide chain release factor 1</fullName>
        <shortName evidence="7">RF-1</shortName>
    </recommendedName>
</protein>
<dbReference type="Gene3D" id="3.30.70.1660">
    <property type="match status" value="1"/>
</dbReference>
<feature type="domain" description="Peptide chain release factor" evidence="10">
    <location>
        <begin position="67"/>
        <end position="182"/>
    </location>
</feature>
<proteinExistence type="inferred from homology"/>
<evidence type="ECO:0000256" key="5">
    <source>
        <dbReference type="ARBA" id="ARBA00022490"/>
    </source>
</evidence>
<keyword evidence="9" id="KW-0175">Coiled coil</keyword>
<dbReference type="InterPro" id="IPR004373">
    <property type="entry name" value="RF-1"/>
</dbReference>
<dbReference type="InterPro" id="IPR000352">
    <property type="entry name" value="Pep_chain_release_fac_I"/>
</dbReference>
<evidence type="ECO:0000256" key="2">
    <source>
        <dbReference type="ARBA" id="ARBA00004496"/>
    </source>
</evidence>
<feature type="coiled-coil region" evidence="9">
    <location>
        <begin position="267"/>
        <end position="301"/>
    </location>
</feature>
<evidence type="ECO:0000259" key="10">
    <source>
        <dbReference type="SMART" id="SM00937"/>
    </source>
</evidence>